<proteinExistence type="predicted"/>
<dbReference type="Proteomes" id="UP001652624">
    <property type="component" value="Chromosome 22"/>
</dbReference>
<evidence type="ECO:0000256" key="1">
    <source>
        <dbReference type="SAM" id="MobiDB-lite"/>
    </source>
</evidence>
<evidence type="ECO:0000313" key="3">
    <source>
        <dbReference type="Proteomes" id="UP001652624"/>
    </source>
</evidence>
<keyword evidence="3" id="KW-1185">Reference proteome</keyword>
<gene>
    <name evidence="4" type="primary">LOC132535466</name>
</gene>
<feature type="region of interest" description="Disordered" evidence="1">
    <location>
        <begin position="40"/>
        <end position="59"/>
    </location>
</feature>
<sequence length="230" mass="24034">MSIIFRGDQPALPRWKKKKKQEYRSGTCSARDQVGTSRLSVCSSVGGRGSRSPEWGSLGGLREARAAGPLGVWKGGLGTAGTLGLQQAAEGRVGPGASGTCAHAFNPDLGDRPGPGPAHAAPWYDVTAGAGSELGVLLPVNERVSVPRAGEAASRPGSKSRQFWRALQSSMAPAARCPWSLSRCWENTLLALEIAPSGGVPTSECQRCQARTARGAWSRPRCLGCQAVSL</sequence>
<dbReference type="Pfam" id="PF15045">
    <property type="entry name" value="Clathrin_bdg"/>
    <property type="match status" value="1"/>
</dbReference>
<accession>A0ABM3WLB9</accession>
<dbReference type="RefSeq" id="XP_060037360.1">
    <property type="nucleotide sequence ID" value="XM_060181377.1"/>
</dbReference>
<dbReference type="GeneID" id="132535466"/>
<name>A0ABM3WLB9_ERIEU</name>
<protein>
    <submittedName>
        <fullName evidence="4">Uncharacterized protein LOC132535466</fullName>
    </submittedName>
</protein>
<organism evidence="3 4">
    <name type="scientific">Erinaceus europaeus</name>
    <name type="common">Western European hedgehog</name>
    <dbReference type="NCBI Taxonomy" id="9365"/>
    <lineage>
        <taxon>Eukaryota</taxon>
        <taxon>Metazoa</taxon>
        <taxon>Chordata</taxon>
        <taxon>Craniata</taxon>
        <taxon>Vertebrata</taxon>
        <taxon>Euteleostomi</taxon>
        <taxon>Mammalia</taxon>
        <taxon>Eutheria</taxon>
        <taxon>Laurasiatheria</taxon>
        <taxon>Eulipotyphla</taxon>
        <taxon>Erinaceidae</taxon>
        <taxon>Erinaceinae</taxon>
        <taxon>Erinaceus</taxon>
    </lineage>
</organism>
<feature type="domain" description="Aftiphilin clathrin-binding box" evidence="2">
    <location>
        <begin position="160"/>
        <end position="196"/>
    </location>
</feature>
<dbReference type="InterPro" id="IPR029205">
    <property type="entry name" value="Clathrin-bd"/>
</dbReference>
<evidence type="ECO:0000259" key="2">
    <source>
        <dbReference type="Pfam" id="PF15045"/>
    </source>
</evidence>
<feature type="region of interest" description="Disordered" evidence="1">
    <location>
        <begin position="9"/>
        <end position="32"/>
    </location>
</feature>
<evidence type="ECO:0000313" key="4">
    <source>
        <dbReference type="RefSeq" id="XP_060037360.1"/>
    </source>
</evidence>
<reference evidence="4" key="1">
    <citation type="submission" date="2025-08" db="UniProtKB">
        <authorList>
            <consortium name="RefSeq"/>
        </authorList>
    </citation>
    <scope>IDENTIFICATION</scope>
</reference>